<reference evidence="9 10" key="1">
    <citation type="journal article" date="2019" name="Sci. Data">
        <title>Hybrid genome assembly and annotation of Danionella translucida.</title>
        <authorList>
            <person name="Kadobianskyi M."/>
            <person name="Schulze L."/>
            <person name="Schuelke M."/>
            <person name="Judkewitz B."/>
        </authorList>
    </citation>
    <scope>NUCLEOTIDE SEQUENCE [LARGE SCALE GENOMIC DNA]</scope>
    <source>
        <strain evidence="9 10">Bolton</strain>
    </source>
</reference>
<gene>
    <name evidence="9" type="ORF">DNTS_017795</name>
</gene>
<feature type="binding site" evidence="6">
    <location>
        <position position="1354"/>
    </location>
    <ligand>
        <name>Zn(2+)</name>
        <dbReference type="ChEBI" id="CHEBI:29105"/>
    </ligand>
</feature>
<dbReference type="GO" id="GO:0038023">
    <property type="term" value="F:signaling receptor activity"/>
    <property type="evidence" value="ECO:0007669"/>
    <property type="project" value="TreeGrafter"/>
</dbReference>
<proteinExistence type="inferred from homology"/>
<feature type="compositionally biased region" description="Gly residues" evidence="7">
    <location>
        <begin position="503"/>
        <end position="522"/>
    </location>
</feature>
<dbReference type="STRING" id="623744.A0A553NH55"/>
<feature type="compositionally biased region" description="Polar residues" evidence="7">
    <location>
        <begin position="423"/>
        <end position="432"/>
    </location>
</feature>
<dbReference type="PANTHER" id="PTHR20855:SF138">
    <property type="entry name" value="PROGESTIN AND ADIPOQ RECEPTOR FAMILY MEMBER 4"/>
    <property type="match status" value="1"/>
</dbReference>
<evidence type="ECO:0000256" key="1">
    <source>
        <dbReference type="ARBA" id="ARBA00004141"/>
    </source>
</evidence>
<feature type="transmembrane region" description="Helical" evidence="8">
    <location>
        <begin position="1345"/>
        <end position="1366"/>
    </location>
</feature>
<dbReference type="GO" id="GO:0016020">
    <property type="term" value="C:membrane"/>
    <property type="evidence" value="ECO:0007669"/>
    <property type="project" value="UniProtKB-SubCell"/>
</dbReference>
<feature type="region of interest" description="Disordered" evidence="7">
    <location>
        <begin position="64"/>
        <end position="525"/>
    </location>
</feature>
<evidence type="ECO:0000313" key="10">
    <source>
        <dbReference type="Proteomes" id="UP000316079"/>
    </source>
</evidence>
<feature type="transmembrane region" description="Helical" evidence="8">
    <location>
        <begin position="1190"/>
        <end position="1212"/>
    </location>
</feature>
<feature type="compositionally biased region" description="Low complexity" evidence="7">
    <location>
        <begin position="852"/>
        <end position="867"/>
    </location>
</feature>
<dbReference type="EMBL" id="SRMA01026971">
    <property type="protein sequence ID" value="TRY64740.1"/>
    <property type="molecule type" value="Genomic_DNA"/>
</dbReference>
<keyword evidence="6" id="KW-0479">Metal-binding</keyword>
<evidence type="ECO:0000313" key="9">
    <source>
        <dbReference type="EMBL" id="TRY64740.1"/>
    </source>
</evidence>
<keyword evidence="6" id="KW-0862">Zinc</keyword>
<name>A0A553NH55_9TELE</name>
<feature type="compositionally biased region" description="Polar residues" evidence="7">
    <location>
        <begin position="323"/>
        <end position="335"/>
    </location>
</feature>
<feature type="compositionally biased region" description="Polar residues" evidence="7">
    <location>
        <begin position="171"/>
        <end position="191"/>
    </location>
</feature>
<feature type="region of interest" description="Disordered" evidence="7">
    <location>
        <begin position="683"/>
        <end position="719"/>
    </location>
</feature>
<keyword evidence="5 8" id="KW-0472">Membrane</keyword>
<comment type="subcellular location">
    <subcellularLocation>
        <location evidence="1">Membrane</location>
        <topology evidence="1">Multi-pass membrane protein</topology>
    </subcellularLocation>
</comment>
<keyword evidence="10" id="KW-1185">Reference proteome</keyword>
<keyword evidence="3 8" id="KW-0812">Transmembrane</keyword>
<feature type="transmembrane region" description="Helical" evidence="8">
    <location>
        <begin position="1224"/>
        <end position="1245"/>
    </location>
</feature>
<dbReference type="Proteomes" id="UP000316079">
    <property type="component" value="Unassembled WGS sequence"/>
</dbReference>
<accession>A0A553NH55</accession>
<evidence type="ECO:0000256" key="6">
    <source>
        <dbReference type="PIRSR" id="PIRSR604254-1"/>
    </source>
</evidence>
<dbReference type="GO" id="GO:0046872">
    <property type="term" value="F:metal ion binding"/>
    <property type="evidence" value="ECO:0007669"/>
    <property type="project" value="UniProtKB-KW"/>
</dbReference>
<dbReference type="OrthoDB" id="535992at2759"/>
<protein>
    <recommendedName>
        <fullName evidence="11">Progestin and adipoQ receptor family member 4</fullName>
    </recommendedName>
</protein>
<feature type="compositionally biased region" description="Polar residues" evidence="7">
    <location>
        <begin position="456"/>
        <end position="465"/>
    </location>
</feature>
<evidence type="ECO:0000256" key="7">
    <source>
        <dbReference type="SAM" id="MobiDB-lite"/>
    </source>
</evidence>
<feature type="region of interest" description="Disordered" evidence="7">
    <location>
        <begin position="809"/>
        <end position="960"/>
    </location>
</feature>
<evidence type="ECO:0000256" key="4">
    <source>
        <dbReference type="ARBA" id="ARBA00022989"/>
    </source>
</evidence>
<feature type="compositionally biased region" description="Polar residues" evidence="7">
    <location>
        <begin position="405"/>
        <end position="414"/>
    </location>
</feature>
<dbReference type="PANTHER" id="PTHR20855">
    <property type="entry name" value="ADIPOR/PROGESTIN RECEPTOR-RELATED"/>
    <property type="match status" value="1"/>
</dbReference>
<comment type="caution">
    <text evidence="9">The sequence shown here is derived from an EMBL/GenBank/DDBJ whole genome shotgun (WGS) entry which is preliminary data.</text>
</comment>
<evidence type="ECO:0000256" key="3">
    <source>
        <dbReference type="ARBA" id="ARBA00022692"/>
    </source>
</evidence>
<feature type="compositionally biased region" description="Low complexity" evidence="7">
    <location>
        <begin position="818"/>
        <end position="828"/>
    </location>
</feature>
<evidence type="ECO:0000256" key="2">
    <source>
        <dbReference type="ARBA" id="ARBA00007018"/>
    </source>
</evidence>
<keyword evidence="4 8" id="KW-1133">Transmembrane helix</keyword>
<evidence type="ECO:0000256" key="5">
    <source>
        <dbReference type="ARBA" id="ARBA00023136"/>
    </source>
</evidence>
<feature type="transmembrane region" description="Helical" evidence="8">
    <location>
        <begin position="1164"/>
        <end position="1184"/>
    </location>
</feature>
<sequence length="1383" mass="145852">MLKSSRKLLCVFSFSSSLHWSWVHFFASVLSFTMFKWTLLRMMLLLWMSRETLQGGTGFSQQMGLPNGGIKGPSPGYGAQTITSNGQAAKPNGFPQNFGYPNGGTKGPNPGYSAQAGPQNEQKAKPNGYGGYPTSGGVKQSSNSSQFMGSPNAGTKGPRQDYGAKAGPSNGAKSNGFSRHSGYPNSESKGPNQGYGGHPNGGKANKPNTGASQFLGYPSGGFKGPRAGISAKAISNGHGSKASGYGGYPNGGTSNQQNAGNGGYGDATENQPNAGFSQNKGYPSTAMKGPQPGANPVNGKGGYSNVAAAKQPNGGNGGYPNGATANQQHTGSSQFKWYPSAGMKGPRAGYGAKAGASNVQGPNPNNGNPNSAAMNHPNAGSSPYKGNPNAGMKGPQAGYGGYPNGGTSNQQNAGNRGYPSGAAANQQNTGSPQFKGYPSAGMKGPQPGYGAKAGASNVQGAKQNSGYGGYPNGGAVNQPNPGSSQYTGNPNGGMKGPKAGYGAKAGGALSGQGAKPGHGYSNGGAANQLNKGNGAKAGGVLIGQGPKANNGYGGYLNGGGVNQLNKGYGAKAGASNGQGTRLNNGYGVPGQGDMSKGPFKAANSGYMPLTTGNSDVSGGKGQKGGVLNAEAPTQAPVVQTKGFAPLVEQLPNTGILPEQGTKPNQPFLHPTKGLVLPQSNFPNSMTPQLAPKPFLQGPQSYKPSKPYKRPTSAFHQNKGPKAVAPILPESTSVSESAYIPQTSQGLPLEQEQVLSHEQHPVMPQLVTPQESIPVKGQAKIQQNPTLPQKMYPTATNPECVPSGQWVKLPSSGSGYPNGKGQQSQQGFGQAMGGHPTQGMNKGYKAGHGNPFTNQGYNGQQYGPQTYNPKALGKYGQKGFQNGGQQRGIGHNAMPEKYGSPESLYNPETLSHGGDAKASKYDNRNLEPLHQGPEIDGQKAIDNFGEGEIPSHPDLPGTSEVITQSPEKFETGDFIEGKLQAEVVSFPAAPTVGPVITPFDTTLSVDGSSVVPASVPDASPILEVPISPMIPHPDLHTGMIQPATPQQIHIQQHLKLHIQPHGNPQSGKDGKYQLSGFFGNKYEGCFTSTYQYFQDDGYLVAEMRTSDTIRFSLMAFFTGPKLVDFKNSPPHLQFNKYVLTGYRPISTCRDCLRSLFYLHNESGNIYTHGVPFVCFLLFLPVSIPWADVDWWIGIVHYMACLSPTICSVFYHLFMNHMGGEPIYDSLLCFDMFGVCLVNTLGALPIIHITLLCHPFPHHVAMLAYLLLSGYGVYCAVTARSNVRRLKSFAWQAAFRFVLFMLRLIGPGRGSPSSLRLYLTMDALALFGGLVNISRLPERISPGLFDYWFNSHQIMHIMVILSIMYLHWGMLEDLRWLKGYQCLTE</sequence>
<comment type="similarity">
    <text evidence="2">Belongs to the ADIPOR family.</text>
</comment>
<dbReference type="Pfam" id="PF03006">
    <property type="entry name" value="HlyIII"/>
    <property type="match status" value="1"/>
</dbReference>
<feature type="compositionally biased region" description="Low complexity" evidence="7">
    <location>
        <begin position="361"/>
        <end position="370"/>
    </location>
</feature>
<feature type="binding site" evidence="6">
    <location>
        <position position="1350"/>
    </location>
    <ligand>
        <name>Zn(2+)</name>
        <dbReference type="ChEBI" id="CHEBI:29105"/>
    </ligand>
</feature>
<evidence type="ECO:0008006" key="11">
    <source>
        <dbReference type="Google" id="ProtNLM"/>
    </source>
</evidence>
<feature type="transmembrane region" description="Helical" evidence="8">
    <location>
        <begin position="1257"/>
        <end position="1275"/>
    </location>
</feature>
<dbReference type="InterPro" id="IPR004254">
    <property type="entry name" value="AdipoR/HlyIII-related"/>
</dbReference>
<feature type="compositionally biased region" description="Basic and acidic residues" evidence="7">
    <location>
        <begin position="913"/>
        <end position="926"/>
    </location>
</feature>
<feature type="compositionally biased region" description="Polar residues" evidence="7">
    <location>
        <begin position="137"/>
        <end position="153"/>
    </location>
</feature>
<evidence type="ECO:0000256" key="8">
    <source>
        <dbReference type="SAM" id="Phobius"/>
    </source>
</evidence>
<feature type="compositionally biased region" description="Polar residues" evidence="7">
    <location>
        <begin position="268"/>
        <end position="282"/>
    </location>
</feature>
<feature type="compositionally biased region" description="Polar residues" evidence="7">
    <location>
        <begin position="475"/>
        <end position="489"/>
    </location>
</feature>
<feature type="transmembrane region" description="Helical" evidence="8">
    <location>
        <begin position="20"/>
        <end position="40"/>
    </location>
</feature>
<organism evidence="9 10">
    <name type="scientific">Danionella cerebrum</name>
    <dbReference type="NCBI Taxonomy" id="2873325"/>
    <lineage>
        <taxon>Eukaryota</taxon>
        <taxon>Metazoa</taxon>
        <taxon>Chordata</taxon>
        <taxon>Craniata</taxon>
        <taxon>Vertebrata</taxon>
        <taxon>Euteleostomi</taxon>
        <taxon>Actinopterygii</taxon>
        <taxon>Neopterygii</taxon>
        <taxon>Teleostei</taxon>
        <taxon>Ostariophysi</taxon>
        <taxon>Cypriniformes</taxon>
        <taxon>Danionidae</taxon>
        <taxon>Danioninae</taxon>
        <taxon>Danionella</taxon>
    </lineage>
</organism>
<feature type="binding site" evidence="6">
    <location>
        <position position="1210"/>
    </location>
    <ligand>
        <name>Zn(2+)</name>
        <dbReference type="ChEBI" id="CHEBI:29105"/>
    </ligand>
</feature>